<sequence>MITHIHIRTRRNYCGRVDSTLHSTPQPCADWNLIEPLDSEAKPRPKRLERGKTSFVPSRLSFNVESWVALPNSPKAYIPLSRTPAIQHECLLVRVIASFGLETCRRTRTKTFNRELSQRALLSSRV</sequence>
<protein>
    <submittedName>
        <fullName evidence="1">Uncharacterized protein</fullName>
    </submittedName>
</protein>
<dbReference type="AlphaFoldDB" id="A0A0C2XF15"/>
<gene>
    <name evidence="1" type="ORF">M408DRAFT_163606</name>
</gene>
<name>A0A0C2XF15_SERVB</name>
<dbReference type="EMBL" id="KN824297">
    <property type="protein sequence ID" value="KIM27722.1"/>
    <property type="molecule type" value="Genomic_DNA"/>
</dbReference>
<reference evidence="1 2" key="1">
    <citation type="submission" date="2014-04" db="EMBL/GenBank/DDBJ databases">
        <authorList>
            <consortium name="DOE Joint Genome Institute"/>
            <person name="Kuo A."/>
            <person name="Zuccaro A."/>
            <person name="Kohler A."/>
            <person name="Nagy L.G."/>
            <person name="Floudas D."/>
            <person name="Copeland A."/>
            <person name="Barry K.W."/>
            <person name="Cichocki N."/>
            <person name="Veneault-Fourrey C."/>
            <person name="LaButti K."/>
            <person name="Lindquist E.A."/>
            <person name="Lipzen A."/>
            <person name="Lundell T."/>
            <person name="Morin E."/>
            <person name="Murat C."/>
            <person name="Sun H."/>
            <person name="Tunlid A."/>
            <person name="Henrissat B."/>
            <person name="Grigoriev I.V."/>
            <person name="Hibbett D.S."/>
            <person name="Martin F."/>
            <person name="Nordberg H.P."/>
            <person name="Cantor M.N."/>
            <person name="Hua S.X."/>
        </authorList>
    </citation>
    <scope>NUCLEOTIDE SEQUENCE [LARGE SCALE GENOMIC DNA]</scope>
    <source>
        <strain evidence="1 2">MAFF 305830</strain>
    </source>
</reference>
<reference evidence="2" key="2">
    <citation type="submission" date="2015-01" db="EMBL/GenBank/DDBJ databases">
        <title>Evolutionary Origins and Diversification of the Mycorrhizal Mutualists.</title>
        <authorList>
            <consortium name="DOE Joint Genome Institute"/>
            <consortium name="Mycorrhizal Genomics Consortium"/>
            <person name="Kohler A."/>
            <person name="Kuo A."/>
            <person name="Nagy L.G."/>
            <person name="Floudas D."/>
            <person name="Copeland A."/>
            <person name="Barry K.W."/>
            <person name="Cichocki N."/>
            <person name="Veneault-Fourrey C."/>
            <person name="LaButti K."/>
            <person name="Lindquist E.A."/>
            <person name="Lipzen A."/>
            <person name="Lundell T."/>
            <person name="Morin E."/>
            <person name="Murat C."/>
            <person name="Riley R."/>
            <person name="Ohm R."/>
            <person name="Sun H."/>
            <person name="Tunlid A."/>
            <person name="Henrissat B."/>
            <person name="Grigoriev I.V."/>
            <person name="Hibbett D.S."/>
            <person name="Martin F."/>
        </authorList>
    </citation>
    <scope>NUCLEOTIDE SEQUENCE [LARGE SCALE GENOMIC DNA]</scope>
    <source>
        <strain evidence="2">MAFF 305830</strain>
    </source>
</reference>
<dbReference type="HOGENOM" id="CLU_1982935_0_0_1"/>
<evidence type="ECO:0000313" key="1">
    <source>
        <dbReference type="EMBL" id="KIM27722.1"/>
    </source>
</evidence>
<dbReference type="Proteomes" id="UP000054097">
    <property type="component" value="Unassembled WGS sequence"/>
</dbReference>
<accession>A0A0C2XF15</accession>
<keyword evidence="2" id="KW-1185">Reference proteome</keyword>
<proteinExistence type="predicted"/>
<evidence type="ECO:0000313" key="2">
    <source>
        <dbReference type="Proteomes" id="UP000054097"/>
    </source>
</evidence>
<organism evidence="1 2">
    <name type="scientific">Serendipita vermifera MAFF 305830</name>
    <dbReference type="NCBI Taxonomy" id="933852"/>
    <lineage>
        <taxon>Eukaryota</taxon>
        <taxon>Fungi</taxon>
        <taxon>Dikarya</taxon>
        <taxon>Basidiomycota</taxon>
        <taxon>Agaricomycotina</taxon>
        <taxon>Agaricomycetes</taxon>
        <taxon>Sebacinales</taxon>
        <taxon>Serendipitaceae</taxon>
        <taxon>Serendipita</taxon>
    </lineage>
</organism>